<dbReference type="Pfam" id="PF01850">
    <property type="entry name" value="PIN"/>
    <property type="match status" value="1"/>
</dbReference>
<organism evidence="9 12">
    <name type="scientific">Neisseria musculi</name>
    <dbReference type="NCBI Taxonomy" id="1815583"/>
    <lineage>
        <taxon>Bacteria</taxon>
        <taxon>Pseudomonadati</taxon>
        <taxon>Pseudomonadota</taxon>
        <taxon>Betaproteobacteria</taxon>
        <taxon>Neisseriales</taxon>
        <taxon>Neisseriaceae</taxon>
        <taxon>Neisseria</taxon>
    </lineage>
</organism>
<feature type="domain" description="PIN" evidence="8">
    <location>
        <begin position="2"/>
        <end position="129"/>
    </location>
</feature>
<dbReference type="InterPro" id="IPR029060">
    <property type="entry name" value="PIN-like_dom_sf"/>
</dbReference>
<sequence>MYLLDTNIISEMRKIKRGTADKGLTSWLATADSGVFYTSPIVVMELERGILLMERKNQTQGAALRAWYGAVMAEMFAGRILPIDRNTAAICAKLHTPNPAPENDARIAATAIQHRLTLVTRNTADFRNTKTELFNPFAV</sequence>
<evidence type="ECO:0000256" key="7">
    <source>
        <dbReference type="ARBA" id="ARBA00038093"/>
    </source>
</evidence>
<dbReference type="PANTHER" id="PTHR33653">
    <property type="entry name" value="RIBONUCLEASE VAPC2"/>
    <property type="match status" value="1"/>
</dbReference>
<evidence type="ECO:0000256" key="3">
    <source>
        <dbReference type="ARBA" id="ARBA00022722"/>
    </source>
</evidence>
<evidence type="ECO:0000313" key="12">
    <source>
        <dbReference type="Proteomes" id="UP000516412"/>
    </source>
</evidence>
<dbReference type="InterPro" id="IPR002716">
    <property type="entry name" value="PIN_dom"/>
</dbReference>
<dbReference type="SUPFAM" id="SSF88723">
    <property type="entry name" value="PIN domain-like"/>
    <property type="match status" value="1"/>
</dbReference>
<dbReference type="GO" id="GO:0046872">
    <property type="term" value="F:metal ion binding"/>
    <property type="evidence" value="ECO:0007669"/>
    <property type="project" value="UniProtKB-KW"/>
</dbReference>
<evidence type="ECO:0000313" key="11">
    <source>
        <dbReference type="EMBL" id="QNT59704.1"/>
    </source>
</evidence>
<accession>A0A7H1MB27</accession>
<dbReference type="GO" id="GO:0016787">
    <property type="term" value="F:hydrolase activity"/>
    <property type="evidence" value="ECO:0007669"/>
    <property type="project" value="UniProtKB-KW"/>
</dbReference>
<keyword evidence="12" id="KW-1185">Reference proteome</keyword>
<keyword evidence="3" id="KW-0540">Nuclease</keyword>
<reference evidence="12" key="1">
    <citation type="submission" date="2020-09" db="EMBL/GenBank/DDBJ databases">
        <title>Complete Genome Sequence of mouse commensal type strain Neisseria musculi.</title>
        <authorList>
            <person name="Thapa E."/>
            <person name="Aluvathingal J."/>
            <person name="Nadendla S."/>
            <person name="Mehta A."/>
            <person name="Tettelin H."/>
            <person name="Weyand N.J."/>
        </authorList>
    </citation>
    <scope>NUCLEOTIDE SEQUENCE [LARGE SCALE GENOMIC DNA]</scope>
    <source>
        <strain evidence="10 12">NW831</strain>
    </source>
</reference>
<proteinExistence type="inferred from homology"/>
<keyword evidence="2" id="KW-1277">Toxin-antitoxin system</keyword>
<keyword evidence="6" id="KW-0460">Magnesium</keyword>
<dbReference type="KEGG" id="nmus:H7A79_1249"/>
<evidence type="ECO:0000256" key="4">
    <source>
        <dbReference type="ARBA" id="ARBA00022723"/>
    </source>
</evidence>
<comment type="similarity">
    <text evidence="7">Belongs to the PINc/VapC protein family.</text>
</comment>
<dbReference type="EMBL" id="CP060414">
    <property type="protein sequence ID" value="QNT59078.1"/>
    <property type="molecule type" value="Genomic_DNA"/>
</dbReference>
<protein>
    <submittedName>
        <fullName evidence="9">PIN domain protein</fullName>
    </submittedName>
</protein>
<dbReference type="AlphaFoldDB" id="A0A7H1MB27"/>
<keyword evidence="5" id="KW-0378">Hydrolase</keyword>
<dbReference type="Gene3D" id="3.40.50.1010">
    <property type="entry name" value="5'-nuclease"/>
    <property type="match status" value="1"/>
</dbReference>
<dbReference type="InterPro" id="IPR050556">
    <property type="entry name" value="Type_II_TA_system_RNase"/>
</dbReference>
<name>A0A7H1MB27_9NEIS</name>
<keyword evidence="4" id="KW-0479">Metal-binding</keyword>
<dbReference type="KEGG" id="nmus:H7A79_1776"/>
<reference evidence="9" key="2">
    <citation type="submission" date="2024-06" db="EMBL/GenBank/DDBJ databases">
        <title>Complete Genome Sequence of mouse commensal type strain Neisseria musculi.</title>
        <authorList>
            <person name="Thapa E."/>
            <person name="Aluvathingal J."/>
            <person name="Nadendla S."/>
            <person name="Mehta A."/>
            <person name="Tettelin H."/>
            <person name="Weyand N.J."/>
        </authorList>
    </citation>
    <scope>NUCLEOTIDE SEQUENCE</scope>
    <source>
        <strain evidence="9 12">NW831</strain>
    </source>
</reference>
<evidence type="ECO:0000256" key="6">
    <source>
        <dbReference type="ARBA" id="ARBA00022842"/>
    </source>
</evidence>
<dbReference type="Proteomes" id="UP000516412">
    <property type="component" value="Chromosome"/>
</dbReference>
<dbReference type="KEGG" id="nmus:H7A79_1511"/>
<dbReference type="GO" id="GO:0004518">
    <property type="term" value="F:nuclease activity"/>
    <property type="evidence" value="ECO:0007669"/>
    <property type="project" value="UniProtKB-KW"/>
</dbReference>
<evidence type="ECO:0000256" key="5">
    <source>
        <dbReference type="ARBA" id="ARBA00022801"/>
    </source>
</evidence>
<gene>
    <name evidence="11" type="ORF">H7A79_1249</name>
    <name evidence="9" type="ORF">H7A79_1511</name>
    <name evidence="10" type="ORF">H7A79_1776</name>
</gene>
<evidence type="ECO:0000256" key="1">
    <source>
        <dbReference type="ARBA" id="ARBA00001946"/>
    </source>
</evidence>
<dbReference type="RefSeq" id="WP_186999912.1">
    <property type="nucleotide sequence ID" value="NZ_CP060414.2"/>
</dbReference>
<dbReference type="EMBL" id="CP060414">
    <property type="protein sequence ID" value="QNT58842.1"/>
    <property type="molecule type" value="Genomic_DNA"/>
</dbReference>
<dbReference type="EMBL" id="CP060414">
    <property type="protein sequence ID" value="QNT59704.1"/>
    <property type="molecule type" value="Genomic_DNA"/>
</dbReference>
<evidence type="ECO:0000259" key="8">
    <source>
        <dbReference type="Pfam" id="PF01850"/>
    </source>
</evidence>
<evidence type="ECO:0000256" key="2">
    <source>
        <dbReference type="ARBA" id="ARBA00022649"/>
    </source>
</evidence>
<dbReference type="PANTHER" id="PTHR33653:SF1">
    <property type="entry name" value="RIBONUCLEASE VAPC2"/>
    <property type="match status" value="1"/>
</dbReference>
<evidence type="ECO:0000313" key="9">
    <source>
        <dbReference type="EMBL" id="QNT58842.1"/>
    </source>
</evidence>
<evidence type="ECO:0000313" key="10">
    <source>
        <dbReference type="EMBL" id="QNT59078.1"/>
    </source>
</evidence>
<dbReference type="CDD" id="cd18746">
    <property type="entry name" value="PIN_VapC4-5_FitB-like"/>
    <property type="match status" value="1"/>
</dbReference>
<comment type="cofactor">
    <cofactor evidence="1">
        <name>Mg(2+)</name>
        <dbReference type="ChEBI" id="CHEBI:18420"/>
    </cofactor>
</comment>